<dbReference type="SMART" id="SM00829">
    <property type="entry name" value="PKS_ER"/>
    <property type="match status" value="1"/>
</dbReference>
<dbReference type="Pfam" id="PF08240">
    <property type="entry name" value="ADH_N"/>
    <property type="match status" value="1"/>
</dbReference>
<dbReference type="Gene3D" id="3.40.50.720">
    <property type="entry name" value="NAD(P)-binding Rossmann-like Domain"/>
    <property type="match status" value="1"/>
</dbReference>
<reference evidence="3 4" key="1">
    <citation type="journal article" date="2019" name="Nat. Ecol. Evol.">
        <title>Megaphylogeny resolves global patterns of mushroom evolution.</title>
        <authorList>
            <person name="Varga T."/>
            <person name="Krizsan K."/>
            <person name="Foldi C."/>
            <person name="Dima B."/>
            <person name="Sanchez-Garcia M."/>
            <person name="Sanchez-Ramirez S."/>
            <person name="Szollosi G.J."/>
            <person name="Szarkandi J.G."/>
            <person name="Papp V."/>
            <person name="Albert L."/>
            <person name="Andreopoulos W."/>
            <person name="Angelini C."/>
            <person name="Antonin V."/>
            <person name="Barry K.W."/>
            <person name="Bougher N.L."/>
            <person name="Buchanan P."/>
            <person name="Buyck B."/>
            <person name="Bense V."/>
            <person name="Catcheside P."/>
            <person name="Chovatia M."/>
            <person name="Cooper J."/>
            <person name="Damon W."/>
            <person name="Desjardin D."/>
            <person name="Finy P."/>
            <person name="Geml J."/>
            <person name="Haridas S."/>
            <person name="Hughes K."/>
            <person name="Justo A."/>
            <person name="Karasinski D."/>
            <person name="Kautmanova I."/>
            <person name="Kiss B."/>
            <person name="Kocsube S."/>
            <person name="Kotiranta H."/>
            <person name="LaButti K.M."/>
            <person name="Lechner B.E."/>
            <person name="Liimatainen K."/>
            <person name="Lipzen A."/>
            <person name="Lukacs Z."/>
            <person name="Mihaltcheva S."/>
            <person name="Morgado L.N."/>
            <person name="Niskanen T."/>
            <person name="Noordeloos M.E."/>
            <person name="Ohm R.A."/>
            <person name="Ortiz-Santana B."/>
            <person name="Ovrebo C."/>
            <person name="Racz N."/>
            <person name="Riley R."/>
            <person name="Savchenko A."/>
            <person name="Shiryaev A."/>
            <person name="Soop K."/>
            <person name="Spirin V."/>
            <person name="Szebenyi C."/>
            <person name="Tomsovsky M."/>
            <person name="Tulloss R.E."/>
            <person name="Uehling J."/>
            <person name="Grigoriev I.V."/>
            <person name="Vagvolgyi C."/>
            <person name="Papp T."/>
            <person name="Martin F.M."/>
            <person name="Miettinen O."/>
            <person name="Hibbett D.S."/>
            <person name="Nagy L.G."/>
        </authorList>
    </citation>
    <scope>NUCLEOTIDE SEQUENCE [LARGE SCALE GENOMIC DNA]</scope>
    <source>
        <strain evidence="3 4">CBS 962.96</strain>
    </source>
</reference>
<feature type="domain" description="Enoyl reductase (ER)" evidence="2">
    <location>
        <begin position="16"/>
        <end position="372"/>
    </location>
</feature>
<dbReference type="Proteomes" id="UP000297245">
    <property type="component" value="Unassembled WGS sequence"/>
</dbReference>
<gene>
    <name evidence="3" type="ORF">K435DRAFT_711199</name>
</gene>
<dbReference type="SUPFAM" id="SSF51735">
    <property type="entry name" value="NAD(P)-binding Rossmann-fold domains"/>
    <property type="match status" value="1"/>
</dbReference>
<evidence type="ECO:0000313" key="4">
    <source>
        <dbReference type="Proteomes" id="UP000297245"/>
    </source>
</evidence>
<dbReference type="InterPro" id="IPR036291">
    <property type="entry name" value="NAD(P)-bd_dom_sf"/>
</dbReference>
<evidence type="ECO:0000259" key="2">
    <source>
        <dbReference type="SMART" id="SM00829"/>
    </source>
</evidence>
<dbReference type="PANTHER" id="PTHR45348:SF3">
    <property type="entry name" value="ENOYL REDUCTASE (ER) DOMAIN-CONTAINING PROTEIN"/>
    <property type="match status" value="1"/>
</dbReference>
<dbReference type="OrthoDB" id="9992527at2759"/>
<keyword evidence="4" id="KW-1185">Reference proteome</keyword>
<dbReference type="EMBL" id="ML179042">
    <property type="protein sequence ID" value="THV06444.1"/>
    <property type="molecule type" value="Genomic_DNA"/>
</dbReference>
<evidence type="ECO:0000313" key="3">
    <source>
        <dbReference type="EMBL" id="THV06444.1"/>
    </source>
</evidence>
<evidence type="ECO:0000256" key="1">
    <source>
        <dbReference type="SAM" id="MobiDB-lite"/>
    </source>
</evidence>
<dbReference type="Gene3D" id="3.90.180.10">
    <property type="entry name" value="Medium-chain alcohol dehydrogenases, catalytic domain"/>
    <property type="match status" value="1"/>
</dbReference>
<sequence>MSSGKTHTAIASTSPGHFTTIQVPTPSSLEPDQVLVKVEYASMIAFDTYVNDLGYFVQPQDYPVIFGFNGAGTIVQVGEDVDDLKVGDRVTAFAFGKSERKAMQEYVVQPRSVVAKIPSSLNLSAAATIPDNFITAFNSLFNPSYLGLPYPSFAPSPPSTSVSPSLTTPILIYGAGSTTGQYAIQLLHASGYISILVTSSPKHHSYLLSLGASHVFDYRSSTLASDILQVTQGKKVEYVLDCVTAEATLERISQVVNEEGGSKVALLLPIKKGDKVRGEGGKEEMVFELPEERNPLPKGTKQLGVRNFLYLENSYLRTYLMPKILPHLLDQGIIQPNKVRLLDESSGTLEERVGKGLDLLRNNLVSGEKVVVKVQ</sequence>
<feature type="region of interest" description="Disordered" evidence="1">
    <location>
        <begin position="1"/>
        <end position="25"/>
    </location>
</feature>
<dbReference type="InterPro" id="IPR013149">
    <property type="entry name" value="ADH-like_C"/>
</dbReference>
<dbReference type="GO" id="GO:0016651">
    <property type="term" value="F:oxidoreductase activity, acting on NAD(P)H"/>
    <property type="evidence" value="ECO:0007669"/>
    <property type="project" value="InterPro"/>
</dbReference>
<dbReference type="AlphaFoldDB" id="A0A4S8MVJ2"/>
<dbReference type="Pfam" id="PF00107">
    <property type="entry name" value="ADH_zinc_N"/>
    <property type="match status" value="1"/>
</dbReference>
<dbReference type="PANTHER" id="PTHR45348">
    <property type="entry name" value="HYPOTHETICAL OXIDOREDUCTASE (EUROFUNG)"/>
    <property type="match status" value="1"/>
</dbReference>
<dbReference type="SUPFAM" id="SSF50129">
    <property type="entry name" value="GroES-like"/>
    <property type="match status" value="1"/>
</dbReference>
<dbReference type="InterPro" id="IPR047122">
    <property type="entry name" value="Trans-enoyl_RdTase-like"/>
</dbReference>
<dbReference type="InterPro" id="IPR011032">
    <property type="entry name" value="GroES-like_sf"/>
</dbReference>
<dbReference type="InterPro" id="IPR020843">
    <property type="entry name" value="ER"/>
</dbReference>
<name>A0A4S8MVJ2_DENBC</name>
<organism evidence="3 4">
    <name type="scientific">Dendrothele bispora (strain CBS 962.96)</name>
    <dbReference type="NCBI Taxonomy" id="1314807"/>
    <lineage>
        <taxon>Eukaryota</taxon>
        <taxon>Fungi</taxon>
        <taxon>Dikarya</taxon>
        <taxon>Basidiomycota</taxon>
        <taxon>Agaricomycotina</taxon>
        <taxon>Agaricomycetes</taxon>
        <taxon>Agaricomycetidae</taxon>
        <taxon>Agaricales</taxon>
        <taxon>Agaricales incertae sedis</taxon>
        <taxon>Dendrothele</taxon>
    </lineage>
</organism>
<accession>A0A4S8MVJ2</accession>
<protein>
    <submittedName>
        <fullName evidence="3">GroES-like protein</fullName>
    </submittedName>
</protein>
<dbReference type="InterPro" id="IPR013154">
    <property type="entry name" value="ADH-like_N"/>
</dbReference>
<proteinExistence type="predicted"/>
<dbReference type="CDD" id="cd08249">
    <property type="entry name" value="enoyl_reductase_like"/>
    <property type="match status" value="1"/>
</dbReference>